<feature type="compositionally biased region" description="Basic and acidic residues" evidence="1">
    <location>
        <begin position="126"/>
        <end position="175"/>
    </location>
</feature>
<sequence>MDFLRLHLPGLHQALRGALDSLSTFVSYLMGDAVPTVEREARAAEELEEAVGRPGKIAEEGQEALESLRGSQSCGDGGLRRPGEAGRGPEGTSAAEQPWAWGDSSYPGSQADRQDMGAWEVAKTARCREPRALLEPRKKSEAGSGAHRDRSSHTLEKQEPEEQEVSRGETLRTWEQEEEEEEVKATEPGMARGAESEWAWHREPEGKASTDRQKVTGDSRETEEVIKVEAEEIEGPRKEEEVVGVVRGGQSTKVQGILGLGTKSEDQATLGREEAQRASGRKEAETTSSGEEAENISGWEKAETTSGREEAETTSGREKAEITSGRGEAETTSGRGEAEIISGRGEAEIAPGVEEFKTTSGRGEAETTSGVEEGDLPGIREPEYGPVPGERIPETAGRVWVLQEASKGDQKGEMAEEREAEVILFPKQFEAPGAERVEGIAEGQIAGREAEGDLGSEEASGEGFGVQREPCGKEAEGRQDSEIRVDGAGLEEVVQANDAQEEKGSCWVTEAELPPDQEAGGDTDLEVRSEEESTGERSEEAWVRQEALEMEWGGLKPKVTEGQGPEQIGGTQTPIKQPADSQGGRGELGRVAAPSKEDAERSPQGYSKHLGYGVPEVSETEAWESWRGDVEGGNTQEEKANDEEGEEEAGEGQALEAVAETEASGGAGTEPPEVLEADREETAKETVYGTEEEAASAAENQGLDGSCGTEAGTGLSLGESDARETKVEVEAAAPWEADRAPRSGWGLEEAALSLQDSEDMQTTSLAAKTEEDNTVPGVRSAGTGEAWDGELGRSWASEGREEAVGGADLVEAEEGEDRGGPAFGLKGPSEVEVTSKEGQEESLEAREGDPEGWQAEAGDPAVAEGSYGMGCFTWDSETVRSEGAVVTVEAEGPLGEQMPLETEAGGWHAEEQGEDSEESHGDHCLEGEADQPLDLENVEMIRGQRVEAEDSEGLHGDHCLEGEVGLPLDMEDTETTGGQRVEAKDSEGLLGDHCLEGEVGLPLDMEDTETTGGQRVEAKDSEGLLGDHCLEGEVGWPLDIEDLEMTGGQRIEAKEADPEGLESVTSPEELPRNEEAVPGPRGDVEASEAAGSAGGNAHSSWSEAPLPGSRLDVSVPRSRVLLSRSSSQRRSRPSFRRTPAPESQEEPPSPQPEEELSVPEQTLQLEEPPAPCPPKPEGTPVPARRRPLGHGFGLAHSGMMQELQARLGQPKPQ</sequence>
<feature type="compositionally biased region" description="Basic and acidic residues" evidence="1">
    <location>
        <begin position="470"/>
        <end position="485"/>
    </location>
</feature>
<feature type="compositionally biased region" description="Basic and acidic residues" evidence="1">
    <location>
        <begin position="525"/>
        <end position="547"/>
    </location>
</feature>
<feature type="region of interest" description="Disordered" evidence="1">
    <location>
        <begin position="1004"/>
        <end position="1023"/>
    </location>
</feature>
<feature type="compositionally biased region" description="Acidic residues" evidence="1">
    <location>
        <begin position="513"/>
        <end position="524"/>
    </location>
</feature>
<evidence type="ECO:0000313" key="2">
    <source>
        <dbReference type="EMBL" id="ELW66393.1"/>
    </source>
</evidence>
<organism evidence="2 3">
    <name type="scientific">Tupaia chinensis</name>
    <name type="common">Chinese tree shrew</name>
    <name type="synonym">Tupaia belangeri chinensis</name>
    <dbReference type="NCBI Taxonomy" id="246437"/>
    <lineage>
        <taxon>Eukaryota</taxon>
        <taxon>Metazoa</taxon>
        <taxon>Chordata</taxon>
        <taxon>Craniata</taxon>
        <taxon>Vertebrata</taxon>
        <taxon>Euteleostomi</taxon>
        <taxon>Mammalia</taxon>
        <taxon>Eutheria</taxon>
        <taxon>Euarchontoglires</taxon>
        <taxon>Scandentia</taxon>
        <taxon>Tupaiidae</taxon>
        <taxon>Tupaia</taxon>
    </lineage>
</organism>
<reference evidence="3" key="2">
    <citation type="journal article" date="2013" name="Nat. Commun.">
        <title>Genome of the Chinese tree shrew.</title>
        <authorList>
            <person name="Fan Y."/>
            <person name="Huang Z.Y."/>
            <person name="Cao C.C."/>
            <person name="Chen C.S."/>
            <person name="Chen Y.X."/>
            <person name="Fan D.D."/>
            <person name="He J."/>
            <person name="Hou H.L."/>
            <person name="Hu L."/>
            <person name="Hu X.T."/>
            <person name="Jiang X.T."/>
            <person name="Lai R."/>
            <person name="Lang Y.S."/>
            <person name="Liang B."/>
            <person name="Liao S.G."/>
            <person name="Mu D."/>
            <person name="Ma Y.Y."/>
            <person name="Niu Y.Y."/>
            <person name="Sun X.Q."/>
            <person name="Xia J.Q."/>
            <person name="Xiao J."/>
            <person name="Xiong Z.Q."/>
            <person name="Xu L."/>
            <person name="Yang L."/>
            <person name="Zhang Y."/>
            <person name="Zhao W."/>
            <person name="Zhao X.D."/>
            <person name="Zheng Y.T."/>
            <person name="Zhou J.M."/>
            <person name="Zhu Y.B."/>
            <person name="Zhang G.J."/>
            <person name="Wang J."/>
            <person name="Yao Y.G."/>
        </authorList>
    </citation>
    <scope>NUCLEOTIDE SEQUENCE [LARGE SCALE GENOMIC DNA]</scope>
</reference>
<dbReference type="PANTHER" id="PTHR15964:SF0">
    <property type="entry name" value="APOLIPOPROTEIN B RECEPTOR"/>
    <property type="match status" value="1"/>
</dbReference>
<feature type="compositionally biased region" description="Basic and acidic residues" evidence="1">
    <location>
        <begin position="300"/>
        <end position="321"/>
    </location>
</feature>
<dbReference type="GO" id="GO:0016020">
    <property type="term" value="C:membrane"/>
    <property type="evidence" value="ECO:0007669"/>
    <property type="project" value="TreeGrafter"/>
</dbReference>
<feature type="region of interest" description="Disordered" evidence="1">
    <location>
        <begin position="47"/>
        <end position="396"/>
    </location>
</feature>
<dbReference type="Proteomes" id="UP000011518">
    <property type="component" value="Unassembled WGS sequence"/>
</dbReference>
<feature type="compositionally biased region" description="Basic and acidic residues" evidence="1">
    <location>
        <begin position="263"/>
        <end position="285"/>
    </location>
</feature>
<dbReference type="eggNOG" id="ENOG502SSHE">
    <property type="taxonomic scope" value="Eukaryota"/>
</dbReference>
<gene>
    <name evidence="2" type="ORF">TREES_T100000432</name>
</gene>
<feature type="compositionally biased region" description="Pro residues" evidence="1">
    <location>
        <begin position="1168"/>
        <end position="1179"/>
    </location>
</feature>
<dbReference type="GO" id="GO:0030229">
    <property type="term" value="F:very-low-density lipoprotein particle receptor activity"/>
    <property type="evidence" value="ECO:0007669"/>
    <property type="project" value="TreeGrafter"/>
</dbReference>
<dbReference type="GO" id="GO:0006641">
    <property type="term" value="P:triglyceride metabolic process"/>
    <property type="evidence" value="ECO:0007669"/>
    <property type="project" value="TreeGrafter"/>
</dbReference>
<dbReference type="OrthoDB" id="9450656at2759"/>
<keyword evidence="2" id="KW-0449">Lipoprotein</keyword>
<keyword evidence="2" id="KW-0675">Receptor</keyword>
<name>L9KUK3_TUPCH</name>
<reference evidence="3" key="1">
    <citation type="submission" date="2012-07" db="EMBL/GenBank/DDBJ databases">
        <title>Genome of the Chinese tree shrew, a rising model animal genetically related to primates.</title>
        <authorList>
            <person name="Zhang G."/>
            <person name="Fan Y."/>
            <person name="Yao Y."/>
            <person name="Huang Z."/>
        </authorList>
    </citation>
    <scope>NUCLEOTIDE SEQUENCE [LARGE SCALE GENOMIC DNA]</scope>
</reference>
<dbReference type="InterPro" id="IPR026158">
    <property type="entry name" value="ApolipoprotB_rcpt"/>
</dbReference>
<dbReference type="KEGG" id="tup:102493635"/>
<dbReference type="GO" id="GO:0006869">
    <property type="term" value="P:lipid transport"/>
    <property type="evidence" value="ECO:0007669"/>
    <property type="project" value="InterPro"/>
</dbReference>
<feature type="compositionally biased region" description="Polar residues" evidence="1">
    <location>
        <begin position="358"/>
        <end position="370"/>
    </location>
</feature>
<evidence type="ECO:0000256" key="1">
    <source>
        <dbReference type="SAM" id="MobiDB-lite"/>
    </source>
</evidence>
<feature type="compositionally biased region" description="Low complexity" evidence="1">
    <location>
        <begin position="651"/>
        <end position="660"/>
    </location>
</feature>
<feature type="region of interest" description="Disordered" evidence="1">
    <location>
        <begin position="889"/>
        <end position="933"/>
    </location>
</feature>
<feature type="region of interest" description="Disordered" evidence="1">
    <location>
        <begin position="445"/>
        <end position="864"/>
    </location>
</feature>
<proteinExistence type="predicted"/>
<feature type="compositionally biased region" description="Acidic residues" evidence="1">
    <location>
        <begin position="640"/>
        <end position="650"/>
    </location>
</feature>
<dbReference type="InParanoid" id="L9KUK3"/>
<feature type="compositionally biased region" description="Low complexity" evidence="1">
    <location>
        <begin position="1109"/>
        <end position="1126"/>
    </location>
</feature>
<evidence type="ECO:0000313" key="3">
    <source>
        <dbReference type="Proteomes" id="UP000011518"/>
    </source>
</evidence>
<feature type="compositionally biased region" description="Low complexity" evidence="1">
    <location>
        <begin position="1087"/>
        <end position="1102"/>
    </location>
</feature>
<keyword evidence="3" id="KW-1185">Reference proteome</keyword>
<feature type="compositionally biased region" description="Basic and acidic residues" evidence="1">
    <location>
        <begin position="720"/>
        <end position="729"/>
    </location>
</feature>
<dbReference type="AlphaFoldDB" id="L9KUK3"/>
<dbReference type="STRING" id="246437.L9KUK3"/>
<feature type="compositionally biased region" description="Basic and acidic residues" evidence="1">
    <location>
        <begin position="833"/>
        <end position="849"/>
    </location>
</feature>
<accession>L9KUK3</accession>
<feature type="compositionally biased region" description="Basic and acidic residues" evidence="1">
    <location>
        <begin position="194"/>
        <end position="241"/>
    </location>
</feature>
<protein>
    <submittedName>
        <fullName evidence="2">Apolipoprotein B receptor</fullName>
    </submittedName>
</protein>
<dbReference type="EMBL" id="KB320653">
    <property type="protein sequence ID" value="ELW66393.1"/>
    <property type="molecule type" value="Genomic_DNA"/>
</dbReference>
<feature type="region of interest" description="Disordered" evidence="1">
    <location>
        <begin position="1042"/>
        <end position="1213"/>
    </location>
</feature>
<dbReference type="PANTHER" id="PTHR15964">
    <property type="entry name" value="APOLIPOPROTEIN B48 RECEPTOR"/>
    <property type="match status" value="1"/>
</dbReference>
<dbReference type="FunCoup" id="L9KUK3">
    <property type="interactions" value="316"/>
</dbReference>